<dbReference type="Proteomes" id="UP001418222">
    <property type="component" value="Unassembled WGS sequence"/>
</dbReference>
<dbReference type="PANTHER" id="PTHR35046:SF9">
    <property type="entry name" value="RNA-DIRECTED DNA POLYMERASE"/>
    <property type="match status" value="1"/>
</dbReference>
<reference evidence="2 3" key="1">
    <citation type="journal article" date="2022" name="Nat. Plants">
        <title>Genomes of leafy and leafless Platanthera orchids illuminate the evolution of mycoheterotrophy.</title>
        <authorList>
            <person name="Li M.H."/>
            <person name="Liu K.W."/>
            <person name="Li Z."/>
            <person name="Lu H.C."/>
            <person name="Ye Q.L."/>
            <person name="Zhang D."/>
            <person name="Wang J.Y."/>
            <person name="Li Y.F."/>
            <person name="Zhong Z.M."/>
            <person name="Liu X."/>
            <person name="Yu X."/>
            <person name="Liu D.K."/>
            <person name="Tu X.D."/>
            <person name="Liu B."/>
            <person name="Hao Y."/>
            <person name="Liao X.Y."/>
            <person name="Jiang Y.T."/>
            <person name="Sun W.H."/>
            <person name="Chen J."/>
            <person name="Chen Y.Q."/>
            <person name="Ai Y."/>
            <person name="Zhai J.W."/>
            <person name="Wu S.S."/>
            <person name="Zhou Z."/>
            <person name="Hsiao Y.Y."/>
            <person name="Wu W.L."/>
            <person name="Chen Y.Y."/>
            <person name="Lin Y.F."/>
            <person name="Hsu J.L."/>
            <person name="Li C.Y."/>
            <person name="Wang Z.W."/>
            <person name="Zhao X."/>
            <person name="Zhong W.Y."/>
            <person name="Ma X.K."/>
            <person name="Ma L."/>
            <person name="Huang J."/>
            <person name="Chen G.Z."/>
            <person name="Huang M.Z."/>
            <person name="Huang L."/>
            <person name="Peng D.H."/>
            <person name="Luo Y.B."/>
            <person name="Zou S.Q."/>
            <person name="Chen S.P."/>
            <person name="Lan S."/>
            <person name="Tsai W.C."/>
            <person name="Van de Peer Y."/>
            <person name="Liu Z.J."/>
        </authorList>
    </citation>
    <scope>NUCLEOTIDE SEQUENCE [LARGE SCALE GENOMIC DNA]</scope>
    <source>
        <strain evidence="2">Lor287</strain>
    </source>
</reference>
<feature type="compositionally biased region" description="Acidic residues" evidence="1">
    <location>
        <begin position="1"/>
        <end position="26"/>
    </location>
</feature>
<gene>
    <name evidence="2" type="ORF">KSP39_PZI020636</name>
</gene>
<dbReference type="EMBL" id="JBBWWQ010000018">
    <property type="protein sequence ID" value="KAK8921911.1"/>
    <property type="molecule type" value="Genomic_DNA"/>
</dbReference>
<protein>
    <submittedName>
        <fullName evidence="2">Uncharacterized protein</fullName>
    </submittedName>
</protein>
<comment type="caution">
    <text evidence="2">The sequence shown here is derived from an EMBL/GenBank/DDBJ whole genome shotgun (WGS) entry which is preliminary data.</text>
</comment>
<dbReference type="CDD" id="cd00303">
    <property type="entry name" value="retropepsin_like"/>
    <property type="match status" value="1"/>
</dbReference>
<dbReference type="PANTHER" id="PTHR35046">
    <property type="entry name" value="ZINC KNUCKLE (CCHC-TYPE) FAMILY PROTEIN"/>
    <property type="match status" value="1"/>
</dbReference>
<evidence type="ECO:0000313" key="3">
    <source>
        <dbReference type="Proteomes" id="UP001418222"/>
    </source>
</evidence>
<dbReference type="AlphaFoldDB" id="A0AAP0B143"/>
<organism evidence="2 3">
    <name type="scientific">Platanthera zijinensis</name>
    <dbReference type="NCBI Taxonomy" id="2320716"/>
    <lineage>
        <taxon>Eukaryota</taxon>
        <taxon>Viridiplantae</taxon>
        <taxon>Streptophyta</taxon>
        <taxon>Embryophyta</taxon>
        <taxon>Tracheophyta</taxon>
        <taxon>Spermatophyta</taxon>
        <taxon>Magnoliopsida</taxon>
        <taxon>Liliopsida</taxon>
        <taxon>Asparagales</taxon>
        <taxon>Orchidaceae</taxon>
        <taxon>Orchidoideae</taxon>
        <taxon>Orchideae</taxon>
        <taxon>Orchidinae</taxon>
        <taxon>Platanthera</taxon>
    </lineage>
</organism>
<feature type="region of interest" description="Disordered" evidence="1">
    <location>
        <begin position="1"/>
        <end position="28"/>
    </location>
</feature>
<evidence type="ECO:0000313" key="2">
    <source>
        <dbReference type="EMBL" id="KAK8921911.1"/>
    </source>
</evidence>
<accession>A0AAP0B143</accession>
<keyword evidence="3" id="KW-1185">Reference proteome</keyword>
<name>A0AAP0B143_9ASPA</name>
<sequence length="125" mass="14302">MTDDADLLYEEHSDVEEPDIPSDTEDEHSARNFTVMRCILNTPRSTLDWKRSSIFSLYFKCGEKSCKLIIDSGSCMNVVFEAAILRMKLTTEPHPTPYQVAWVNKTSIPVTKRCLVPLVIKDYVD</sequence>
<proteinExistence type="predicted"/>
<evidence type="ECO:0000256" key="1">
    <source>
        <dbReference type="SAM" id="MobiDB-lite"/>
    </source>
</evidence>